<dbReference type="GO" id="GO:0005524">
    <property type="term" value="F:ATP binding"/>
    <property type="evidence" value="ECO:0007669"/>
    <property type="project" value="UniProtKB-UniRule"/>
</dbReference>
<evidence type="ECO:0000256" key="3">
    <source>
        <dbReference type="ARBA" id="ARBA00022679"/>
    </source>
</evidence>
<evidence type="ECO:0000256" key="2">
    <source>
        <dbReference type="ARBA" id="ARBA00022527"/>
    </source>
</evidence>
<dbReference type="Proteomes" id="UP000324907">
    <property type="component" value="Unassembled WGS sequence"/>
</dbReference>
<dbReference type="SMART" id="SM00220">
    <property type="entry name" value="S_TKc"/>
    <property type="match status" value="1"/>
</dbReference>
<dbReference type="Gene3D" id="1.10.510.10">
    <property type="entry name" value="Transferase(Phosphotransferase) domain 1"/>
    <property type="match status" value="1"/>
</dbReference>
<dbReference type="GO" id="GO:0004674">
    <property type="term" value="F:protein serine/threonine kinase activity"/>
    <property type="evidence" value="ECO:0007669"/>
    <property type="project" value="UniProtKB-KW"/>
</dbReference>
<dbReference type="PROSITE" id="PS50222">
    <property type="entry name" value="EF_HAND_2"/>
    <property type="match status" value="1"/>
</dbReference>
<feature type="domain" description="EF-hand" evidence="11">
    <location>
        <begin position="387"/>
        <end position="422"/>
    </location>
</feature>
<dbReference type="InterPro" id="IPR011009">
    <property type="entry name" value="Kinase-like_dom_sf"/>
</dbReference>
<dbReference type="InterPro" id="IPR017441">
    <property type="entry name" value="Protein_kinase_ATP_BS"/>
</dbReference>
<reference evidence="12 13" key="1">
    <citation type="submission" date="2019-07" db="EMBL/GenBank/DDBJ databases">
        <title>Genomes of Cafeteria roenbergensis.</title>
        <authorList>
            <person name="Fischer M.G."/>
            <person name="Hackl T."/>
            <person name="Roman M."/>
        </authorList>
    </citation>
    <scope>NUCLEOTIDE SEQUENCE [LARGE SCALE GENOMIC DNA]</scope>
    <source>
        <strain evidence="12 13">RCC970-E3</strain>
    </source>
</reference>
<dbReference type="PROSITE" id="PS00108">
    <property type="entry name" value="PROTEIN_KINASE_ST"/>
    <property type="match status" value="1"/>
</dbReference>
<dbReference type="InterPro" id="IPR008271">
    <property type="entry name" value="Ser/Thr_kinase_AS"/>
</dbReference>
<evidence type="ECO:0000256" key="4">
    <source>
        <dbReference type="ARBA" id="ARBA00022741"/>
    </source>
</evidence>
<evidence type="ECO:0000259" key="10">
    <source>
        <dbReference type="PROSITE" id="PS50011"/>
    </source>
</evidence>
<proteinExistence type="inferred from homology"/>
<dbReference type="InterPro" id="IPR018247">
    <property type="entry name" value="EF_Hand_1_Ca_BS"/>
</dbReference>
<dbReference type="FunFam" id="1.10.510.10:FF:000571">
    <property type="entry name" value="Maternal embryonic leucine zipper kinase"/>
    <property type="match status" value="1"/>
</dbReference>
<dbReference type="SUPFAM" id="SSF47473">
    <property type="entry name" value="EF-hand"/>
    <property type="match status" value="1"/>
</dbReference>
<dbReference type="PANTHER" id="PTHR24349">
    <property type="entry name" value="SERINE/THREONINE-PROTEIN KINASE"/>
    <property type="match status" value="1"/>
</dbReference>
<keyword evidence="3" id="KW-0808">Transferase</keyword>
<keyword evidence="2" id="KW-0723">Serine/threonine-protein kinase</keyword>
<evidence type="ECO:0000313" key="12">
    <source>
        <dbReference type="EMBL" id="KAA0169791.1"/>
    </source>
</evidence>
<dbReference type="PROSITE" id="PS50011">
    <property type="entry name" value="PROTEIN_KINASE_DOM"/>
    <property type="match status" value="1"/>
</dbReference>
<dbReference type="Pfam" id="PF00069">
    <property type="entry name" value="Pkinase"/>
    <property type="match status" value="1"/>
</dbReference>
<comment type="cofactor">
    <cofactor evidence="1">
        <name>Mg(2+)</name>
        <dbReference type="ChEBI" id="CHEBI:18420"/>
    </cofactor>
</comment>
<keyword evidence="7 9" id="KW-0067">ATP-binding</keyword>
<keyword evidence="4 9" id="KW-0547">Nucleotide-binding</keyword>
<evidence type="ECO:0000256" key="9">
    <source>
        <dbReference type="PROSITE-ProRule" id="PRU10141"/>
    </source>
</evidence>
<evidence type="ECO:0000313" key="13">
    <source>
        <dbReference type="Proteomes" id="UP000324907"/>
    </source>
</evidence>
<protein>
    <submittedName>
        <fullName evidence="12">Uncharacterized protein</fullName>
    </submittedName>
</protein>
<evidence type="ECO:0000256" key="6">
    <source>
        <dbReference type="ARBA" id="ARBA00022837"/>
    </source>
</evidence>
<dbReference type="EMBL" id="VLTL01000019">
    <property type="protein sequence ID" value="KAA0169791.1"/>
    <property type="molecule type" value="Genomic_DNA"/>
</dbReference>
<dbReference type="SUPFAM" id="SSF56112">
    <property type="entry name" value="Protein kinase-like (PK-like)"/>
    <property type="match status" value="1"/>
</dbReference>
<dbReference type="AlphaFoldDB" id="A0A5A8E1H6"/>
<gene>
    <name evidence="12" type="ORF">FNF28_01910</name>
</gene>
<organism evidence="12 13">
    <name type="scientific">Cafeteria roenbergensis</name>
    <name type="common">Marine flagellate</name>
    <dbReference type="NCBI Taxonomy" id="33653"/>
    <lineage>
        <taxon>Eukaryota</taxon>
        <taxon>Sar</taxon>
        <taxon>Stramenopiles</taxon>
        <taxon>Bigyra</taxon>
        <taxon>Opalozoa</taxon>
        <taxon>Bicosoecida</taxon>
        <taxon>Cafeteriaceae</taxon>
        <taxon>Cafeteria</taxon>
    </lineage>
</organism>
<dbReference type="InterPro" id="IPR050205">
    <property type="entry name" value="CDPK_Ser/Thr_kinases"/>
</dbReference>
<dbReference type="CDD" id="cd05117">
    <property type="entry name" value="STKc_CAMK"/>
    <property type="match status" value="1"/>
</dbReference>
<evidence type="ECO:0000256" key="8">
    <source>
        <dbReference type="ARBA" id="ARBA00024334"/>
    </source>
</evidence>
<dbReference type="Gene3D" id="2.170.270.10">
    <property type="entry name" value="SET domain"/>
    <property type="match status" value="1"/>
</dbReference>
<comment type="caution">
    <text evidence="12">The sequence shown here is derived from an EMBL/GenBank/DDBJ whole genome shotgun (WGS) entry which is preliminary data.</text>
</comment>
<dbReference type="PROSITE" id="PS00018">
    <property type="entry name" value="EF_HAND_1"/>
    <property type="match status" value="2"/>
</dbReference>
<evidence type="ECO:0000256" key="7">
    <source>
        <dbReference type="ARBA" id="ARBA00022840"/>
    </source>
</evidence>
<dbReference type="InterPro" id="IPR002048">
    <property type="entry name" value="EF_hand_dom"/>
</dbReference>
<dbReference type="InterPro" id="IPR011992">
    <property type="entry name" value="EF-hand-dom_pair"/>
</dbReference>
<dbReference type="GO" id="GO:0005509">
    <property type="term" value="F:calcium ion binding"/>
    <property type="evidence" value="ECO:0007669"/>
    <property type="project" value="InterPro"/>
</dbReference>
<dbReference type="InterPro" id="IPR046341">
    <property type="entry name" value="SET_dom_sf"/>
</dbReference>
<keyword evidence="6" id="KW-0106">Calcium</keyword>
<evidence type="ECO:0000256" key="1">
    <source>
        <dbReference type="ARBA" id="ARBA00001946"/>
    </source>
</evidence>
<comment type="similarity">
    <text evidence="8">Belongs to the protein kinase superfamily. Ser/Thr protein kinase family. CDPK subfamily.</text>
</comment>
<dbReference type="InterPro" id="IPR000719">
    <property type="entry name" value="Prot_kinase_dom"/>
</dbReference>
<name>A0A5A8E1H6_CAFRO</name>
<evidence type="ECO:0000259" key="11">
    <source>
        <dbReference type="PROSITE" id="PS50222"/>
    </source>
</evidence>
<sequence length="530" mass="59953">MSKGQFACEYRGVVLTDDETLTREQAYERRQWGSFILLFQDEGHWHAVDATAERPEYGLAQGRADARSGAQGPRPSLEDHFRPLDGGILGKGHYGEVCLVERISDGQRFALKTIVKRKPIYVEILKNEVQILSNTDHPGIVQMVDKFERMSQLFLVFELCHGGELFEPIADSSVTLSERQSARIIRKVLEAVRYLHDIGVIHRDLKPENILLKERGIDSEIKVIDFGLATYMKPGEMLRRHVGTPYYIAPEVLEKNYSKEADVWSLGVILYTLLCSAPPFFGDTEREIYRRIRTGEVMFDGPDWEPRSIACRDLVVSLLKKTPHVRLSLDGALTHRWVVYEGDVATDPRDHRTFARLFARLRRYGVFPILKKLVMLHIAHKIIADESRSDRERRFFSIIDGDSDGFISSLDLATFLNGQDADLRIEEVDWIVEGLSMREGEDRDASLAEFSAAVMPRLNYLRESSLIHEFTFFDRDSNGIIDVSDLVAAAGIDKETADIAIAEADLGQGEGGVDFGTFVRLMAGGERDAI</sequence>
<accession>A0A5A8E1H6</accession>
<feature type="binding site" evidence="9">
    <location>
        <position position="116"/>
    </location>
    <ligand>
        <name>ATP</name>
        <dbReference type="ChEBI" id="CHEBI:30616"/>
    </ligand>
</feature>
<dbReference type="Gene3D" id="1.10.238.10">
    <property type="entry name" value="EF-hand"/>
    <property type="match status" value="2"/>
</dbReference>
<keyword evidence="5" id="KW-0418">Kinase</keyword>
<evidence type="ECO:0000256" key="5">
    <source>
        <dbReference type="ARBA" id="ARBA00022777"/>
    </source>
</evidence>
<dbReference type="PROSITE" id="PS00107">
    <property type="entry name" value="PROTEIN_KINASE_ATP"/>
    <property type="match status" value="1"/>
</dbReference>
<feature type="domain" description="Protein kinase" evidence="10">
    <location>
        <begin position="83"/>
        <end position="338"/>
    </location>
</feature>